<evidence type="ECO:0000313" key="2">
    <source>
        <dbReference type="Proteomes" id="UP000595320"/>
    </source>
</evidence>
<dbReference type="GeneID" id="66210832"/>
<evidence type="ECO:0000313" key="1">
    <source>
        <dbReference type="EMBL" id="QQT87697.1"/>
    </source>
</evidence>
<dbReference type="AlphaFoldDB" id="A0A7T9UKX3"/>
<dbReference type="EMBL" id="CP068176">
    <property type="protein sequence ID" value="QQT87697.1"/>
    <property type="molecule type" value="Genomic_DNA"/>
</dbReference>
<dbReference type="Proteomes" id="UP000595320">
    <property type="component" value="Chromosome"/>
</dbReference>
<name>A0A7T9UKX3_9GAMM</name>
<dbReference type="RefSeq" id="WP_004994763.1">
    <property type="nucleotide sequence ID" value="NZ_BKGH01000058.1"/>
</dbReference>
<gene>
    <name evidence="1" type="ORF">I6I53_08175</name>
</gene>
<reference evidence="1 2" key="1">
    <citation type="submission" date="2021-01" db="EMBL/GenBank/DDBJ databases">
        <title>FDA dAtabase for Regulatory Grade micrObial Sequences (FDA-ARGOS): Supporting development and validation of Infectious Disease Dx tests.</title>
        <authorList>
            <person name="Sproer C."/>
            <person name="Gronow S."/>
            <person name="Severitt S."/>
            <person name="Schroder I."/>
            <person name="Tallon L."/>
            <person name="Sadzewicz L."/>
            <person name="Zhao X."/>
            <person name="Boylan J."/>
            <person name="Ott S."/>
            <person name="Bowen H."/>
            <person name="Vavikolanu K."/>
            <person name="Mehta A."/>
            <person name="Aluvathingal J."/>
            <person name="Nadendla S."/>
            <person name="Lowell S."/>
            <person name="Myers T."/>
            <person name="Yan Y."/>
            <person name="Sichtig H."/>
        </authorList>
    </citation>
    <scope>NUCLEOTIDE SEQUENCE [LARGE SCALE GENOMIC DNA]</scope>
    <source>
        <strain evidence="1 2">FDAARGOS_1096</strain>
    </source>
</reference>
<proteinExistence type="predicted"/>
<accession>A0A7T9UKX3</accession>
<protein>
    <submittedName>
        <fullName evidence="1">Uncharacterized protein</fullName>
    </submittedName>
</protein>
<organism evidence="1 2">
    <name type="scientific">Acinetobacter ursingii</name>
    <dbReference type="NCBI Taxonomy" id="108980"/>
    <lineage>
        <taxon>Bacteria</taxon>
        <taxon>Pseudomonadati</taxon>
        <taxon>Pseudomonadota</taxon>
        <taxon>Gammaproteobacteria</taxon>
        <taxon>Moraxellales</taxon>
        <taxon>Moraxellaceae</taxon>
        <taxon>Acinetobacter</taxon>
    </lineage>
</organism>
<sequence length="180" mass="20346">MPNQTTTSQNKAFQVLTELDKPVKDYFFCLKEIHALHNAVIHFIGNESNPQFKKEIQTVHSVLHGSLQIISPWIVQLDEQTNAIMGIEETEDPTTLIYAIYSDFQKLDVDVQHLANLAKIANEEILQINPAHFNTAGVEISVIQLLVSAIQRMTIQLQSDIFAECDVLGQLYPTIFKVEV</sequence>